<dbReference type="InterPro" id="IPR051274">
    <property type="entry name" value="3-5_Exoribonuclease"/>
</dbReference>
<dbReference type="EMBL" id="JAOTPO010000005">
    <property type="protein sequence ID" value="MDE5413536.1"/>
    <property type="molecule type" value="Genomic_DNA"/>
</dbReference>
<dbReference type="InterPro" id="IPR036397">
    <property type="entry name" value="RNaseH_sf"/>
</dbReference>
<keyword evidence="6" id="KW-1185">Reference proteome</keyword>
<dbReference type="PANTHER" id="PTHR23044">
    <property type="entry name" value="3'-5' EXONUCLEASE ERI1-RELATED"/>
    <property type="match status" value="1"/>
</dbReference>
<proteinExistence type="predicted"/>
<keyword evidence="1" id="KW-0540">Nuclease</keyword>
<dbReference type="GO" id="GO:0004527">
    <property type="term" value="F:exonuclease activity"/>
    <property type="evidence" value="ECO:0007669"/>
    <property type="project" value="UniProtKB-KW"/>
</dbReference>
<keyword evidence="2" id="KW-0378">Hydrolase</keyword>
<evidence type="ECO:0000256" key="3">
    <source>
        <dbReference type="ARBA" id="ARBA00022839"/>
    </source>
</evidence>
<accession>A0ABT5VEH2</accession>
<sequence length="315" mass="37254">MADVQQYVFFDFEMLCSNRGMPFEDMEAIRLGAVKYDLASENIVYFDEYIRPQNFRPLSSFCKKLTGIYDQDLVDAKDFPTVFEEFLTWVGGIKRTRFFSWSPSDISRLKLDADRHDISSRTVKKIVQRYVDFQAIFTKRVTKENVSVERGLDFYGLTFSGQQHNPMHDAFNTLQIYLRFVNDPKASDLIMLKQFIFQEAEYLPRSRKKLNQEISKQLEKDVHSFLMELKEIYKMKDASKLTKRARRLSQKYENILINRSGLFEKDVMDNIRLLVDFHHELQLSFEEHMSHASRIMILPESIIQPMNELSLKRGC</sequence>
<dbReference type="SUPFAM" id="SSF53098">
    <property type="entry name" value="Ribonuclease H-like"/>
    <property type="match status" value="1"/>
</dbReference>
<evidence type="ECO:0000313" key="5">
    <source>
        <dbReference type="EMBL" id="MDE5413536.1"/>
    </source>
</evidence>
<dbReference type="Pfam" id="PF00929">
    <property type="entry name" value="RNase_T"/>
    <property type="match status" value="1"/>
</dbReference>
<dbReference type="InterPro" id="IPR013520">
    <property type="entry name" value="Ribonucl_H"/>
</dbReference>
<evidence type="ECO:0000256" key="1">
    <source>
        <dbReference type="ARBA" id="ARBA00022722"/>
    </source>
</evidence>
<keyword evidence="3 5" id="KW-0269">Exonuclease</keyword>
<comment type="caution">
    <text evidence="5">The sequence shown here is derived from an EMBL/GenBank/DDBJ whole genome shotgun (WGS) entry which is preliminary data.</text>
</comment>
<dbReference type="Proteomes" id="UP001148125">
    <property type="component" value="Unassembled WGS sequence"/>
</dbReference>
<dbReference type="PANTHER" id="PTHR23044:SF61">
    <property type="entry name" value="3'-5' EXORIBONUCLEASE 1-RELATED"/>
    <property type="match status" value="1"/>
</dbReference>
<dbReference type="RefSeq" id="WP_275118158.1">
    <property type="nucleotide sequence ID" value="NZ_JAOTPO010000005.1"/>
</dbReference>
<name>A0ABT5VEH2_9BACI</name>
<dbReference type="Gene3D" id="3.30.420.10">
    <property type="entry name" value="Ribonuclease H-like superfamily/Ribonuclease H"/>
    <property type="match status" value="1"/>
</dbReference>
<gene>
    <name evidence="5" type="ORF">N7Z68_09065</name>
</gene>
<reference evidence="5" key="1">
    <citation type="submission" date="2024-05" db="EMBL/GenBank/DDBJ databases">
        <title>Alkalihalobacillus sp. strain MEB203 novel alkaliphilic bacterium from Lonar Lake, India.</title>
        <authorList>
            <person name="Joshi A."/>
            <person name="Thite S."/>
            <person name="Mengade P."/>
        </authorList>
    </citation>
    <scope>NUCLEOTIDE SEQUENCE</scope>
    <source>
        <strain evidence="5">MEB 203</strain>
    </source>
</reference>
<dbReference type="SMART" id="SM00479">
    <property type="entry name" value="EXOIII"/>
    <property type="match status" value="1"/>
</dbReference>
<dbReference type="CDD" id="cd06133">
    <property type="entry name" value="ERI-1_3'hExo_like"/>
    <property type="match status" value="1"/>
</dbReference>
<protein>
    <submittedName>
        <fullName evidence="5">Exonuclease domain-containing protein</fullName>
    </submittedName>
</protein>
<dbReference type="InterPro" id="IPR047201">
    <property type="entry name" value="ERI-1_3'hExo-like"/>
</dbReference>
<feature type="domain" description="Exonuclease" evidence="4">
    <location>
        <begin position="6"/>
        <end position="186"/>
    </location>
</feature>
<evidence type="ECO:0000259" key="4">
    <source>
        <dbReference type="SMART" id="SM00479"/>
    </source>
</evidence>
<evidence type="ECO:0000256" key="2">
    <source>
        <dbReference type="ARBA" id="ARBA00022801"/>
    </source>
</evidence>
<dbReference type="InterPro" id="IPR012337">
    <property type="entry name" value="RNaseH-like_sf"/>
</dbReference>
<organism evidence="5 6">
    <name type="scientific">Alkalihalobacterium chitinilyticum</name>
    <dbReference type="NCBI Taxonomy" id="2980103"/>
    <lineage>
        <taxon>Bacteria</taxon>
        <taxon>Bacillati</taxon>
        <taxon>Bacillota</taxon>
        <taxon>Bacilli</taxon>
        <taxon>Bacillales</taxon>
        <taxon>Bacillaceae</taxon>
        <taxon>Alkalihalobacterium</taxon>
    </lineage>
</organism>
<evidence type="ECO:0000313" key="6">
    <source>
        <dbReference type="Proteomes" id="UP001148125"/>
    </source>
</evidence>